<dbReference type="PANTHER" id="PTHR33744:SF15">
    <property type="entry name" value="CARBOHYDRATE DIACID REGULATOR"/>
    <property type="match status" value="1"/>
</dbReference>
<dbReference type="Pfam" id="PF05651">
    <property type="entry name" value="Diacid_rec"/>
    <property type="match status" value="1"/>
</dbReference>
<dbReference type="EMBL" id="JOKH01000002">
    <property type="protein sequence ID" value="KEQ17717.1"/>
    <property type="molecule type" value="Genomic_DNA"/>
</dbReference>
<evidence type="ECO:0000259" key="4">
    <source>
        <dbReference type="Pfam" id="PF17853"/>
    </source>
</evidence>
<dbReference type="InterPro" id="IPR042070">
    <property type="entry name" value="PucR_C-HTH_sf"/>
</dbReference>
<evidence type="ECO:0000313" key="6">
    <source>
        <dbReference type="Proteomes" id="UP000028073"/>
    </source>
</evidence>
<dbReference type="OrthoDB" id="9792148at2"/>
<feature type="domain" description="Putative sugar diacid recognition" evidence="2">
    <location>
        <begin position="5"/>
        <end position="137"/>
    </location>
</feature>
<protein>
    <recommendedName>
        <fullName evidence="7">CdaR family transcriptional regulator</fullName>
    </recommendedName>
</protein>
<feature type="domain" description="PucR C-terminal helix-turn-helix" evidence="3">
    <location>
        <begin position="321"/>
        <end position="379"/>
    </location>
</feature>
<feature type="domain" description="CdaR GGDEF-like" evidence="4">
    <location>
        <begin position="142"/>
        <end position="270"/>
    </location>
</feature>
<dbReference type="Pfam" id="PF13556">
    <property type="entry name" value="HTH_30"/>
    <property type="match status" value="1"/>
</dbReference>
<evidence type="ECO:0000313" key="5">
    <source>
        <dbReference type="EMBL" id="KEQ17717.1"/>
    </source>
</evidence>
<dbReference type="AlphaFoldDB" id="A0A081NGZ4"/>
<dbReference type="Proteomes" id="UP000028073">
    <property type="component" value="Unassembled WGS sequence"/>
</dbReference>
<organism evidence="5 6">
    <name type="scientific">Endozoicomonas numazuensis</name>
    <dbReference type="NCBI Taxonomy" id="1137799"/>
    <lineage>
        <taxon>Bacteria</taxon>
        <taxon>Pseudomonadati</taxon>
        <taxon>Pseudomonadota</taxon>
        <taxon>Gammaproteobacteria</taxon>
        <taxon>Oceanospirillales</taxon>
        <taxon>Endozoicomonadaceae</taxon>
        <taxon>Endozoicomonas</taxon>
    </lineage>
</organism>
<name>A0A081NGZ4_9GAMM</name>
<sequence>MPVYLTEPVAQRIVDRAMSIIGRNVNVMDRTGIIIGTGDSDRLHKIHEGAVRVLETGNQYDIDKTNADKLKGVQHGINRPIRFRREVVGVVGVTGTPSDVSQFADLVVMTAELMIENASVMSEIHWNQRQRENIISEMIHGEAESDDLFEVRTRKLGINPHIARVALLFSLKSEQGKDLSVEKVEHIQQLLKYNHPDDLVALICPTQIVLLHTIDDSITWHPDNILKFLKSLMLRIESLGEIQYRVALGRFIPGLRGLPLSYQSAQEAMQLGLELEPEKKLYRYFDFQLDSLLLEHVGSWKGEELRSLAKPLIDVDSRKILRKTLRTYINQHTDANATTKKLHIHRNTLTYRLDKIHQLTGRNPRRFDDLIFLHFALRLYEIQNCAIAQNSHENY</sequence>
<evidence type="ECO:0000256" key="1">
    <source>
        <dbReference type="ARBA" id="ARBA00006754"/>
    </source>
</evidence>
<dbReference type="InterPro" id="IPR041522">
    <property type="entry name" value="CdaR_GGDEF"/>
</dbReference>
<evidence type="ECO:0000259" key="2">
    <source>
        <dbReference type="Pfam" id="PF05651"/>
    </source>
</evidence>
<dbReference type="RefSeq" id="WP_034834565.1">
    <property type="nucleotide sequence ID" value="NZ_JOKH01000002.1"/>
</dbReference>
<dbReference type="InterPro" id="IPR008599">
    <property type="entry name" value="Diacid_rec"/>
</dbReference>
<dbReference type="STRING" id="1137799.GZ78_08490"/>
<dbReference type="InterPro" id="IPR025736">
    <property type="entry name" value="PucR_C-HTH_dom"/>
</dbReference>
<proteinExistence type="inferred from homology"/>
<keyword evidence="6" id="KW-1185">Reference proteome</keyword>
<accession>A0A081NGZ4</accession>
<dbReference type="InterPro" id="IPR051448">
    <property type="entry name" value="CdaR-like_regulators"/>
</dbReference>
<comment type="similarity">
    <text evidence="1">Belongs to the CdaR family.</text>
</comment>
<gene>
    <name evidence="5" type="ORF">GZ78_08490</name>
</gene>
<dbReference type="Gene3D" id="1.10.10.2840">
    <property type="entry name" value="PucR C-terminal helix-turn-helix domain"/>
    <property type="match status" value="1"/>
</dbReference>
<dbReference type="eggNOG" id="COG3835">
    <property type="taxonomic scope" value="Bacteria"/>
</dbReference>
<comment type="caution">
    <text evidence="5">The sequence shown here is derived from an EMBL/GenBank/DDBJ whole genome shotgun (WGS) entry which is preliminary data.</text>
</comment>
<dbReference type="Pfam" id="PF17853">
    <property type="entry name" value="GGDEF_2"/>
    <property type="match status" value="1"/>
</dbReference>
<dbReference type="PANTHER" id="PTHR33744">
    <property type="entry name" value="CARBOHYDRATE DIACID REGULATOR"/>
    <property type="match status" value="1"/>
</dbReference>
<evidence type="ECO:0000259" key="3">
    <source>
        <dbReference type="Pfam" id="PF13556"/>
    </source>
</evidence>
<evidence type="ECO:0008006" key="7">
    <source>
        <dbReference type="Google" id="ProtNLM"/>
    </source>
</evidence>
<reference evidence="5 6" key="1">
    <citation type="submission" date="2014-06" db="EMBL/GenBank/DDBJ databases">
        <title>Whole Genome Sequences of Three Symbiotic Endozoicomonas Bacteria.</title>
        <authorList>
            <person name="Neave M.J."/>
            <person name="Apprill A."/>
            <person name="Voolstra C.R."/>
        </authorList>
    </citation>
    <scope>NUCLEOTIDE SEQUENCE [LARGE SCALE GENOMIC DNA]</scope>
    <source>
        <strain evidence="5 6">DSM 25634</strain>
    </source>
</reference>